<dbReference type="Proteomes" id="UP000683000">
    <property type="component" value="Unassembled WGS sequence"/>
</dbReference>
<comment type="caution">
    <text evidence="1">The sequence shown here is derived from an EMBL/GenBank/DDBJ whole genome shotgun (WGS) entry which is preliminary data.</text>
</comment>
<dbReference type="AlphaFoldDB" id="A0A8I2YKZ6"/>
<protein>
    <submittedName>
        <fullName evidence="1">Uncharacterized protein</fullName>
    </submittedName>
</protein>
<accession>A0A8I2YKZ6</accession>
<dbReference type="OrthoDB" id="2693344at2759"/>
<name>A0A8I2YKZ6_9AGAM</name>
<evidence type="ECO:0000313" key="2">
    <source>
        <dbReference type="Proteomes" id="UP000683000"/>
    </source>
</evidence>
<proteinExistence type="predicted"/>
<keyword evidence="2" id="KW-1185">Reference proteome</keyword>
<dbReference type="EMBL" id="JAGFBS010000020">
    <property type="protein sequence ID" value="KAG6373755.1"/>
    <property type="molecule type" value="Genomic_DNA"/>
</dbReference>
<organism evidence="1 2">
    <name type="scientific">Boletus reticuloceps</name>
    <dbReference type="NCBI Taxonomy" id="495285"/>
    <lineage>
        <taxon>Eukaryota</taxon>
        <taxon>Fungi</taxon>
        <taxon>Dikarya</taxon>
        <taxon>Basidiomycota</taxon>
        <taxon>Agaricomycotina</taxon>
        <taxon>Agaricomycetes</taxon>
        <taxon>Agaricomycetidae</taxon>
        <taxon>Boletales</taxon>
        <taxon>Boletineae</taxon>
        <taxon>Boletaceae</taxon>
        <taxon>Boletoideae</taxon>
        <taxon>Boletus</taxon>
    </lineage>
</organism>
<sequence>MVNDLGWPHGKTARTAYKTAMIEGIAQANDTFNEKVQLTYDMETLLLKEPTYVRSKAVEYAEEYAEKFFVMHDAGLLADQQSYQDWKIARLESMSDHRRPSFFFHEHNASGEVERWFGSAILENFHCNFWYMTNISPIKHFASTYLMTPTQMYVLSATAVRIPTQIQHQYLIVSLKLLCASRRVAMGRKHSSRNALPFSGDVYGPIFYAYHTAVLEYVNHADIGPNVRACLDWLNAQGL</sequence>
<evidence type="ECO:0000313" key="1">
    <source>
        <dbReference type="EMBL" id="KAG6373755.1"/>
    </source>
</evidence>
<reference evidence="1" key="1">
    <citation type="submission" date="2021-03" db="EMBL/GenBank/DDBJ databases">
        <title>Evolutionary innovations through gain and loss of genes in the ectomycorrhizal Boletales.</title>
        <authorList>
            <person name="Wu G."/>
            <person name="Miyauchi S."/>
            <person name="Morin E."/>
            <person name="Yang Z.-L."/>
            <person name="Xu J."/>
            <person name="Martin F.M."/>
        </authorList>
    </citation>
    <scope>NUCLEOTIDE SEQUENCE</scope>
    <source>
        <strain evidence="1">BR01</strain>
    </source>
</reference>
<gene>
    <name evidence="1" type="ORF">JVT61DRAFT_5897</name>
</gene>